<keyword evidence="6" id="KW-1185">Reference proteome</keyword>
<gene>
    <name evidence="5" type="ORF">SAMN05421867_102299</name>
</gene>
<evidence type="ECO:0000259" key="3">
    <source>
        <dbReference type="Pfam" id="PF19187"/>
    </source>
</evidence>
<dbReference type="InterPro" id="IPR051534">
    <property type="entry name" value="CBASS_pafABC_assoc_protein"/>
</dbReference>
<dbReference type="AlphaFoldDB" id="A0A1I0W9D6"/>
<dbReference type="Pfam" id="PF25583">
    <property type="entry name" value="WCX"/>
    <property type="match status" value="1"/>
</dbReference>
<dbReference type="PROSITE" id="PS52050">
    <property type="entry name" value="WYL"/>
    <property type="match status" value="1"/>
</dbReference>
<keyword evidence="5" id="KW-0647">Proteasome</keyword>
<dbReference type="Proteomes" id="UP000199012">
    <property type="component" value="Unassembled WGS sequence"/>
</dbReference>
<organism evidence="5 6">
    <name type="scientific">Cellulomonas marina</name>
    <dbReference type="NCBI Taxonomy" id="988821"/>
    <lineage>
        <taxon>Bacteria</taxon>
        <taxon>Bacillati</taxon>
        <taxon>Actinomycetota</taxon>
        <taxon>Actinomycetes</taxon>
        <taxon>Micrococcales</taxon>
        <taxon>Cellulomonadaceae</taxon>
        <taxon>Cellulomonas</taxon>
    </lineage>
</organism>
<evidence type="ECO:0000313" key="6">
    <source>
        <dbReference type="Proteomes" id="UP000199012"/>
    </source>
</evidence>
<dbReference type="Pfam" id="PF19187">
    <property type="entry name" value="HTH_PafC"/>
    <property type="match status" value="1"/>
</dbReference>
<feature type="domain" description="PafC HTH" evidence="3">
    <location>
        <begin position="7"/>
        <end position="127"/>
    </location>
</feature>
<dbReference type="InterPro" id="IPR057727">
    <property type="entry name" value="WCX_dom"/>
</dbReference>
<evidence type="ECO:0000256" key="1">
    <source>
        <dbReference type="SAM" id="MobiDB-lite"/>
    </source>
</evidence>
<feature type="domain" description="WYL" evidence="2">
    <location>
        <begin position="149"/>
        <end position="216"/>
    </location>
</feature>
<dbReference type="Pfam" id="PF13280">
    <property type="entry name" value="WYL"/>
    <property type="match status" value="1"/>
</dbReference>
<feature type="region of interest" description="Disordered" evidence="1">
    <location>
        <begin position="322"/>
        <end position="352"/>
    </location>
</feature>
<dbReference type="PIRSF" id="PIRSF016838">
    <property type="entry name" value="PafC"/>
    <property type="match status" value="1"/>
</dbReference>
<dbReference type="RefSeq" id="WP_090030922.1">
    <property type="nucleotide sequence ID" value="NZ_BONM01000012.1"/>
</dbReference>
<dbReference type="OrthoDB" id="3268930at2"/>
<dbReference type="InterPro" id="IPR026881">
    <property type="entry name" value="WYL_dom"/>
</dbReference>
<evidence type="ECO:0000259" key="2">
    <source>
        <dbReference type="Pfam" id="PF13280"/>
    </source>
</evidence>
<dbReference type="STRING" id="988821.SAMN05421867_102299"/>
<dbReference type="InterPro" id="IPR028349">
    <property type="entry name" value="PafC-like"/>
</dbReference>
<evidence type="ECO:0000259" key="4">
    <source>
        <dbReference type="Pfam" id="PF25583"/>
    </source>
</evidence>
<dbReference type="InterPro" id="IPR043839">
    <property type="entry name" value="PafC_HTH"/>
</dbReference>
<dbReference type="PANTHER" id="PTHR34580">
    <property type="match status" value="1"/>
</dbReference>
<accession>A0A1I0W9D6</accession>
<reference evidence="5 6" key="1">
    <citation type="submission" date="2016-10" db="EMBL/GenBank/DDBJ databases">
        <authorList>
            <person name="de Groot N.N."/>
        </authorList>
    </citation>
    <scope>NUCLEOTIDE SEQUENCE [LARGE SCALE GENOMIC DNA]</scope>
    <source>
        <strain evidence="5 6">CGMCC 4.6945</strain>
    </source>
</reference>
<feature type="domain" description="WCX" evidence="4">
    <location>
        <begin position="241"/>
        <end position="312"/>
    </location>
</feature>
<sequence length="352" mass="37950">MAERASDRLLRLLGLVAYLEGRGAVPVEDVARQFDVSTRQVLADIDTLWVTGTPGYFPYDLIDFDADSYEHGLVRLTEGRSITRPLRLGPREASVLLTALRALRDALGPGLDDERAAVLASATEKLAAATGGAQQDALDVRLAVPGRPEVLATVERALRERRRLHLRYVDAADVVTERDVDPLRLEAGEARSYLLAWCRLVEGERLFRLDRVLAVTPLDEPAEDHAVADRTDFRPSEGDVVTLHLRSRGRWVAESSPTEDVRTLPDGTLELDVRVQHPAWLTRVLLAAAADVLAVRPAGAAREAAAAARAALAAYAAAGLVDDDEGRTNAAPTSGAPTDGQPADGRADAGRD</sequence>
<dbReference type="GO" id="GO:0000502">
    <property type="term" value="C:proteasome complex"/>
    <property type="evidence" value="ECO:0007669"/>
    <property type="project" value="UniProtKB-KW"/>
</dbReference>
<proteinExistence type="predicted"/>
<evidence type="ECO:0000313" key="5">
    <source>
        <dbReference type="EMBL" id="SFA85365.1"/>
    </source>
</evidence>
<name>A0A1I0W9D6_9CELL</name>
<dbReference type="PANTHER" id="PTHR34580:SF1">
    <property type="entry name" value="PROTEIN PAFC"/>
    <property type="match status" value="1"/>
</dbReference>
<dbReference type="EMBL" id="FOKA01000002">
    <property type="protein sequence ID" value="SFA85365.1"/>
    <property type="molecule type" value="Genomic_DNA"/>
</dbReference>
<protein>
    <submittedName>
        <fullName evidence="5">Proteasome accessory factor C</fullName>
    </submittedName>
</protein>